<dbReference type="EMBL" id="CP003481">
    <property type="protein sequence ID" value="AFI05505.1"/>
    <property type="molecule type" value="Genomic_DNA"/>
</dbReference>
<dbReference type="KEGG" id="hcm:HCD_02425"/>
<accession>I0ERD6</accession>
<evidence type="ECO:0000313" key="1">
    <source>
        <dbReference type="EMBL" id="AFI05505.1"/>
    </source>
</evidence>
<dbReference type="RefSeq" id="WP_014659024.1">
    <property type="nucleotide sequence ID" value="NC_017735.1"/>
</dbReference>
<sequence>MKSAEYYATHDKERELMTKKCEQIDMKLFTSHKEPTQEQQAHCEQVALGEYLIQKTLGKANGKTSFRTEKKYY</sequence>
<reference evidence="1 2" key="1">
    <citation type="journal article" date="2013" name="PLoS ONE">
        <title>Sequence Divergence and Conservation in Genomes ofHelicobacter cetorum Strains from a Dolphin and a Whale.</title>
        <authorList>
            <person name="Kersulyte D."/>
            <person name="Rossi M."/>
            <person name="Berg D.E."/>
        </authorList>
    </citation>
    <scope>NUCLEOTIDE SEQUENCE [LARGE SCALE GENOMIC DNA]</scope>
    <source>
        <strain evidence="1 2">MIT 99-5656</strain>
    </source>
</reference>
<dbReference type="Proteomes" id="UP000005013">
    <property type="component" value="Chromosome"/>
</dbReference>
<proteinExistence type="predicted"/>
<keyword evidence="2" id="KW-1185">Reference proteome</keyword>
<gene>
    <name evidence="1" type="ordered locus">HCD_02425</name>
</gene>
<name>I0ERD6_HELCM</name>
<organism evidence="1 2">
    <name type="scientific">Helicobacter cetorum (strain ATCC BAA-540 / CCUG 52418 / MIT 99-5656)</name>
    <dbReference type="NCBI Taxonomy" id="1163745"/>
    <lineage>
        <taxon>Bacteria</taxon>
        <taxon>Pseudomonadati</taxon>
        <taxon>Campylobacterota</taxon>
        <taxon>Epsilonproteobacteria</taxon>
        <taxon>Campylobacterales</taxon>
        <taxon>Helicobacteraceae</taxon>
        <taxon>Helicobacter</taxon>
    </lineage>
</organism>
<dbReference type="AlphaFoldDB" id="I0ERD6"/>
<dbReference type="HOGENOM" id="CLU_2699634_0_0_7"/>
<evidence type="ECO:0000313" key="2">
    <source>
        <dbReference type="Proteomes" id="UP000005013"/>
    </source>
</evidence>
<protein>
    <submittedName>
        <fullName evidence="1">Uncharacterized protein</fullName>
    </submittedName>
</protein>
<dbReference type="PATRIC" id="fig|1163745.3.peg.513"/>